<comment type="caution">
    <text evidence="1">The sequence shown here is derived from an EMBL/GenBank/DDBJ whole genome shotgun (WGS) entry which is preliminary data.</text>
</comment>
<accession>A0A0F9V4M7</accession>
<dbReference type="AlphaFoldDB" id="A0A0F9V4M7"/>
<gene>
    <name evidence="1" type="ORF">LCGC14_0528440</name>
</gene>
<name>A0A0F9V4M7_9ZZZZ</name>
<evidence type="ECO:0000313" key="1">
    <source>
        <dbReference type="EMBL" id="KKN60808.1"/>
    </source>
</evidence>
<dbReference type="HAMAP" id="MF_01523">
    <property type="entry name" value="16SrRNA_methyltr_J"/>
    <property type="match status" value="1"/>
</dbReference>
<dbReference type="EMBL" id="LAZR01000682">
    <property type="protein sequence ID" value="KKN60808.1"/>
    <property type="molecule type" value="Genomic_DNA"/>
</dbReference>
<dbReference type="InterPro" id="IPR007536">
    <property type="entry name" value="16SrRNA_methylTrfase_J"/>
</dbReference>
<reference evidence="1" key="1">
    <citation type="journal article" date="2015" name="Nature">
        <title>Complex archaea that bridge the gap between prokaryotes and eukaryotes.</title>
        <authorList>
            <person name="Spang A."/>
            <person name="Saw J.H."/>
            <person name="Jorgensen S.L."/>
            <person name="Zaremba-Niedzwiedzka K."/>
            <person name="Martijn J."/>
            <person name="Lind A.E."/>
            <person name="van Eijk R."/>
            <person name="Schleper C."/>
            <person name="Guy L."/>
            <person name="Ettema T.J."/>
        </authorList>
    </citation>
    <scope>NUCLEOTIDE SEQUENCE</scope>
</reference>
<dbReference type="PANTHER" id="PTHR36112:SF1">
    <property type="entry name" value="RIBOSOMAL RNA SMALL SUBUNIT METHYLTRANSFERASE J"/>
    <property type="match status" value="1"/>
</dbReference>
<dbReference type="SUPFAM" id="SSF53335">
    <property type="entry name" value="S-adenosyl-L-methionine-dependent methyltransferases"/>
    <property type="match status" value="1"/>
</dbReference>
<organism evidence="1">
    <name type="scientific">marine sediment metagenome</name>
    <dbReference type="NCBI Taxonomy" id="412755"/>
    <lineage>
        <taxon>unclassified sequences</taxon>
        <taxon>metagenomes</taxon>
        <taxon>ecological metagenomes</taxon>
    </lineage>
</organism>
<dbReference type="Gene3D" id="3.40.50.150">
    <property type="entry name" value="Vaccinia Virus protein VP39"/>
    <property type="match status" value="1"/>
</dbReference>
<protein>
    <submittedName>
        <fullName evidence="1">Uncharacterized protein</fullName>
    </submittedName>
</protein>
<dbReference type="GO" id="GO:0008990">
    <property type="term" value="F:rRNA (guanine-N2-)-methyltransferase activity"/>
    <property type="evidence" value="ECO:0007669"/>
    <property type="project" value="InterPro"/>
</dbReference>
<proteinExistence type="inferred from homology"/>
<dbReference type="Pfam" id="PF04445">
    <property type="entry name" value="SAM_MT"/>
    <property type="match status" value="1"/>
</dbReference>
<dbReference type="PANTHER" id="PTHR36112">
    <property type="entry name" value="RIBOSOMAL RNA SMALL SUBUNIT METHYLTRANSFERASE J"/>
    <property type="match status" value="1"/>
</dbReference>
<dbReference type="InterPro" id="IPR029063">
    <property type="entry name" value="SAM-dependent_MTases_sf"/>
</dbReference>
<sequence>MAVTDSALPRASSIASQLNLPVSSASTKANQLLVDTDGLSLSIPDIGKAISIDFSVGKYDHRRKFGGGRGQPLAKAIGLKKGLSPRVIDATAGFARDAFVIASLGCEVRMVEQNFLLCLLIDDAINKHVDDDELAVILNRMRIKNHNAIDYLKTLTEPAEVIYMDPMYPGRDKSALVKKEMQLLHQLIGPDTDSEELLAVAREIALKRVVVKRPKGADFVGDKKPNVSIESKNTRYDVYVTTLD</sequence>